<dbReference type="EMBL" id="MIGC01001014">
    <property type="protein sequence ID" value="PHJ23763.1"/>
    <property type="molecule type" value="Genomic_DNA"/>
</dbReference>
<feature type="compositionally biased region" description="Polar residues" evidence="1">
    <location>
        <begin position="147"/>
        <end position="160"/>
    </location>
</feature>
<dbReference type="OrthoDB" id="10565495at2759"/>
<feature type="compositionally biased region" description="Polar residues" evidence="1">
    <location>
        <begin position="503"/>
        <end position="512"/>
    </location>
</feature>
<feature type="region of interest" description="Disordered" evidence="1">
    <location>
        <begin position="894"/>
        <end position="932"/>
    </location>
</feature>
<dbReference type="AlphaFoldDB" id="A0A2C6L9I9"/>
<feature type="compositionally biased region" description="Basic and acidic residues" evidence="1">
    <location>
        <begin position="391"/>
        <end position="400"/>
    </location>
</feature>
<evidence type="ECO:0000256" key="1">
    <source>
        <dbReference type="SAM" id="MobiDB-lite"/>
    </source>
</evidence>
<feature type="compositionally biased region" description="Polar residues" evidence="1">
    <location>
        <begin position="657"/>
        <end position="666"/>
    </location>
</feature>
<name>A0A2C6L9I9_9APIC</name>
<comment type="caution">
    <text evidence="2">The sequence shown here is derived from an EMBL/GenBank/DDBJ whole genome shotgun (WGS) entry which is preliminary data.</text>
</comment>
<sequence length="946" mass="106429">MTITSSGYTPRTAREKRGLLQSFQSPPSSLSPRKNIPRIRGNEEELKAGNLMIERGRDASLSEDVHRSNDPYIKIVRRGSMETRGTPRSPLRDRMDLRETSPAGKRVNRRNPSNKNTSTGVATSSDRHGSNLRSISFPSTLEKKTARATTRNGLLSSSPTEKGRVSEYKPTISPSRGSKDEEKQGGWPGGSPRRGVALLEKKREWKWFREEAGRERRWRGNAHEEEMKNRGGKEQKHSSRERGAASARSSSLPAIYNSSASPSRHKQGMSLSPRNRRPSERVNVSRYSSTRNREHLLKVPRSPRNRVAALEKQEDKKRTERKECTANQRNTHITRKDSARGIMKMKREERKQAYPRGEEIFSPSQRRRSPASSSSSPRRSHCYACGNGGGMKEEKDDRTPRKMRRSASQTLTSSQTRTPSDSSSPPPNGSSPASKDHYSTRLDGCLACSPVARRRRHEGKSDREIVTTPSGVRTAEAKAEREAVIEARRKEREKLQSDREQLPPQQEVVTLPSSSSSSLYFSSSSSTFLDPSFHPSLGGYPPDRNGDETEPTKKLHTFGYHSAYIRQEHKPAFQTDQHHISCLLPEKEEMLVDRRSQKSSSLPRRLNYGSHHYHLAQRNLPLSYEEEEEEIRRKPLRNSSSLSPAKGERRILKTPHVQMSLTSLSLQARRMKRVPGAGRSISPRLERQEAGEARSKMIEMKDRQEKKPQGILRGRERKEREISKEGSDPLTERSKEHSSTKSSSPRGKNPVTFPSHAPMLLGGRANKKNFSHSSPVGHKRGDATSQEETEGLGDAKTEEDLSTMFGESVRKQAETVARAFHSSIPVTSIEKSGKRLLHRLQRDLGQHAPNLLPVHAKLQQVIEQLVTGCKERDEKLRNLIQLLCANQQKKVLLSSSPKPKSILTTSSARPSPRGSLPPKRSPENRVNLRIPGGSQKITAKVSLLNR</sequence>
<feature type="compositionally biased region" description="Basic and acidic residues" evidence="1">
    <location>
        <begin position="475"/>
        <end position="501"/>
    </location>
</feature>
<feature type="region of interest" description="Disordered" evidence="1">
    <location>
        <begin position="532"/>
        <end position="553"/>
    </location>
</feature>
<evidence type="ECO:0000313" key="3">
    <source>
        <dbReference type="Proteomes" id="UP000221165"/>
    </source>
</evidence>
<feature type="compositionally biased region" description="Basic and acidic residues" evidence="1">
    <location>
        <begin position="684"/>
        <end position="739"/>
    </location>
</feature>
<feature type="region of interest" description="Disordered" evidence="1">
    <location>
        <begin position="1"/>
        <end position="47"/>
    </location>
</feature>
<evidence type="ECO:0000313" key="2">
    <source>
        <dbReference type="EMBL" id="PHJ23763.1"/>
    </source>
</evidence>
<reference evidence="2 3" key="1">
    <citation type="journal article" date="2017" name="Int. J. Parasitol.">
        <title>The genome of the protozoan parasite Cystoisospora suis and a reverse vaccinology approach to identify vaccine candidates.</title>
        <authorList>
            <person name="Palmieri N."/>
            <person name="Shrestha A."/>
            <person name="Ruttkowski B."/>
            <person name="Beck T."/>
            <person name="Vogl C."/>
            <person name="Tomley F."/>
            <person name="Blake D.P."/>
            <person name="Joachim A."/>
        </authorList>
    </citation>
    <scope>NUCLEOTIDE SEQUENCE [LARGE SCALE GENOMIC DNA]</scope>
    <source>
        <strain evidence="2 3">Wien I</strain>
    </source>
</reference>
<feature type="region of interest" description="Disordered" evidence="1">
    <location>
        <begin position="76"/>
        <end position="516"/>
    </location>
</feature>
<dbReference type="RefSeq" id="XP_067925437.1">
    <property type="nucleotide sequence ID" value="XM_068062580.1"/>
</dbReference>
<feature type="compositionally biased region" description="Basic and acidic residues" evidence="1">
    <location>
        <begin position="221"/>
        <end position="243"/>
    </location>
</feature>
<feature type="compositionally biased region" description="Low complexity" evidence="1">
    <location>
        <begin position="19"/>
        <end position="32"/>
    </location>
</feature>
<feature type="compositionally biased region" description="Low complexity" evidence="1">
    <location>
        <begin position="412"/>
        <end position="423"/>
    </location>
</feature>
<dbReference type="VEuPathDB" id="ToxoDB:CSUI_002378"/>
<keyword evidence="3" id="KW-1185">Reference proteome</keyword>
<feature type="compositionally biased region" description="Polar residues" evidence="1">
    <location>
        <begin position="110"/>
        <end position="124"/>
    </location>
</feature>
<dbReference type="GeneID" id="94425791"/>
<feature type="non-terminal residue" evidence="2">
    <location>
        <position position="946"/>
    </location>
</feature>
<feature type="compositionally biased region" description="Low complexity" evidence="1">
    <location>
        <begin position="894"/>
        <end position="907"/>
    </location>
</feature>
<dbReference type="Proteomes" id="UP000221165">
    <property type="component" value="Unassembled WGS sequence"/>
</dbReference>
<feature type="compositionally biased region" description="Basic and acidic residues" evidence="1">
    <location>
        <begin position="199"/>
        <end position="215"/>
    </location>
</feature>
<feature type="compositionally biased region" description="Basic and acidic residues" evidence="1">
    <location>
        <begin position="544"/>
        <end position="553"/>
    </location>
</feature>
<feature type="compositionally biased region" description="Basic and acidic residues" evidence="1">
    <location>
        <begin position="309"/>
        <end position="324"/>
    </location>
</feature>
<accession>A0A2C6L9I9</accession>
<gene>
    <name evidence="2" type="ORF">CSUI_002378</name>
</gene>
<feature type="compositionally biased region" description="Basic and acidic residues" evidence="1">
    <location>
        <begin position="334"/>
        <end position="359"/>
    </location>
</feature>
<organism evidence="2 3">
    <name type="scientific">Cystoisospora suis</name>
    <dbReference type="NCBI Taxonomy" id="483139"/>
    <lineage>
        <taxon>Eukaryota</taxon>
        <taxon>Sar</taxon>
        <taxon>Alveolata</taxon>
        <taxon>Apicomplexa</taxon>
        <taxon>Conoidasida</taxon>
        <taxon>Coccidia</taxon>
        <taxon>Eucoccidiorida</taxon>
        <taxon>Eimeriorina</taxon>
        <taxon>Sarcocystidae</taxon>
        <taxon>Cystoisospora</taxon>
    </lineage>
</organism>
<proteinExistence type="predicted"/>
<protein>
    <submittedName>
        <fullName evidence="2">Uncharacterized protein</fullName>
    </submittedName>
</protein>
<feature type="region of interest" description="Disordered" evidence="1">
    <location>
        <begin position="630"/>
        <end position="801"/>
    </location>
</feature>
<feature type="compositionally biased region" description="Basic and acidic residues" evidence="1">
    <location>
        <begin position="90"/>
        <end position="99"/>
    </location>
</feature>